<evidence type="ECO:0000313" key="4">
    <source>
        <dbReference type="Proteomes" id="UP001604043"/>
    </source>
</evidence>
<protein>
    <submittedName>
        <fullName evidence="3">Alpha/beta fold hydrolase</fullName>
    </submittedName>
</protein>
<proteinExistence type="predicted"/>
<dbReference type="GO" id="GO:0016787">
    <property type="term" value="F:hydrolase activity"/>
    <property type="evidence" value="ECO:0007669"/>
    <property type="project" value="UniProtKB-KW"/>
</dbReference>
<accession>A0ABW6ZDI9</accession>
<evidence type="ECO:0000256" key="1">
    <source>
        <dbReference type="ARBA" id="ARBA00022801"/>
    </source>
</evidence>
<dbReference type="InterPro" id="IPR029058">
    <property type="entry name" value="AB_hydrolase_fold"/>
</dbReference>
<dbReference type="InterPro" id="IPR000073">
    <property type="entry name" value="AB_hydrolase_1"/>
</dbReference>
<dbReference type="PANTHER" id="PTHR43798:SF31">
    <property type="entry name" value="AB HYDROLASE SUPERFAMILY PROTEIN YCLE"/>
    <property type="match status" value="1"/>
</dbReference>
<feature type="domain" description="AB hydrolase-1" evidence="2">
    <location>
        <begin position="35"/>
        <end position="263"/>
    </location>
</feature>
<name>A0ABW6ZDI9_9HYPH</name>
<keyword evidence="4" id="KW-1185">Reference proteome</keyword>
<dbReference type="PANTHER" id="PTHR43798">
    <property type="entry name" value="MONOACYLGLYCEROL LIPASE"/>
    <property type="match status" value="1"/>
</dbReference>
<dbReference type="Proteomes" id="UP001604043">
    <property type="component" value="Unassembled WGS sequence"/>
</dbReference>
<organism evidence="3 4">
    <name type="scientific">Xanthobacter aminoxidans</name>
    <dbReference type="NCBI Taxonomy" id="186280"/>
    <lineage>
        <taxon>Bacteria</taxon>
        <taxon>Pseudomonadati</taxon>
        <taxon>Pseudomonadota</taxon>
        <taxon>Alphaproteobacteria</taxon>
        <taxon>Hyphomicrobiales</taxon>
        <taxon>Xanthobacteraceae</taxon>
        <taxon>Xanthobacter</taxon>
    </lineage>
</organism>
<dbReference type="Pfam" id="PF00561">
    <property type="entry name" value="Abhydrolase_1"/>
    <property type="match status" value="1"/>
</dbReference>
<dbReference type="PRINTS" id="PR00111">
    <property type="entry name" value="ABHYDROLASE"/>
</dbReference>
<reference evidence="3 4" key="1">
    <citation type="submission" date="2024-02" db="EMBL/GenBank/DDBJ databases">
        <title>Expansion and revision of Xanthobacter and proposal of Roseixanthobacter gen. nov.</title>
        <authorList>
            <person name="Soltysiak M.P.M."/>
            <person name="Jalihal A."/>
            <person name="Ory A."/>
            <person name="Chrisophersen C."/>
            <person name="Lee A.D."/>
            <person name="Boulton J."/>
            <person name="Springer M."/>
        </authorList>
    </citation>
    <scope>NUCLEOTIDE SEQUENCE [LARGE SCALE GENOMIC DNA]</scope>
    <source>
        <strain evidence="3 4">CB5</strain>
    </source>
</reference>
<evidence type="ECO:0000259" key="2">
    <source>
        <dbReference type="Pfam" id="PF00561"/>
    </source>
</evidence>
<dbReference type="Gene3D" id="3.40.50.1820">
    <property type="entry name" value="alpha/beta hydrolase"/>
    <property type="match status" value="1"/>
</dbReference>
<keyword evidence="1 3" id="KW-0378">Hydrolase</keyword>
<evidence type="ECO:0000313" key="3">
    <source>
        <dbReference type="EMBL" id="MFG1251248.1"/>
    </source>
</evidence>
<dbReference type="InterPro" id="IPR050266">
    <property type="entry name" value="AB_hydrolase_sf"/>
</dbReference>
<gene>
    <name evidence="3" type="ORF">V5F30_03475</name>
</gene>
<dbReference type="SUPFAM" id="SSF53474">
    <property type="entry name" value="alpha/beta-Hydrolases"/>
    <property type="match status" value="1"/>
</dbReference>
<sequence>MAEVADAGRCHAAVRLRGGAVEGSVAYLRAGQGAPVVLIHGVGMHADVWRPQVRVLAAHHDVISMDMPGHGESTLPPDPARLEDYGEAVVGLLDALGIQRAALVGHSMGALVAMQVALRHPARVTRLVAMNAVFCRPPELKRAVEARADELDQKGVAASIDPTLARWFGDPVPDGLVEASALTRAALEQVRPEGYRLTYRLFASSDAVFAEALRQLVPPALFFTAEHDANSSPAMSLEMAARAPGGRAEILAGARHMMALTHPDAVNRSLLAFLAEAQAPAASLARAEP</sequence>
<comment type="caution">
    <text evidence="3">The sequence shown here is derived from an EMBL/GenBank/DDBJ whole genome shotgun (WGS) entry which is preliminary data.</text>
</comment>
<dbReference type="EMBL" id="JBAFUR010000001">
    <property type="protein sequence ID" value="MFG1251248.1"/>
    <property type="molecule type" value="Genomic_DNA"/>
</dbReference>
<dbReference type="RefSeq" id="WP_394006342.1">
    <property type="nucleotide sequence ID" value="NZ_JBAFUR010000001.1"/>
</dbReference>